<evidence type="ECO:0000313" key="2">
    <source>
        <dbReference type="Proteomes" id="UP000606974"/>
    </source>
</evidence>
<keyword evidence="2" id="KW-1185">Reference proteome</keyword>
<dbReference type="AlphaFoldDB" id="A0A8H7AAL0"/>
<dbReference type="Proteomes" id="UP000606974">
    <property type="component" value="Unassembled WGS sequence"/>
</dbReference>
<gene>
    <name evidence="1" type="ORF">GJ744_000617</name>
</gene>
<organism evidence="1 2">
    <name type="scientific">Endocarpon pusillum</name>
    <dbReference type="NCBI Taxonomy" id="364733"/>
    <lineage>
        <taxon>Eukaryota</taxon>
        <taxon>Fungi</taxon>
        <taxon>Dikarya</taxon>
        <taxon>Ascomycota</taxon>
        <taxon>Pezizomycotina</taxon>
        <taxon>Eurotiomycetes</taxon>
        <taxon>Chaetothyriomycetidae</taxon>
        <taxon>Verrucariales</taxon>
        <taxon>Verrucariaceae</taxon>
        <taxon>Endocarpon</taxon>
    </lineage>
</organism>
<reference evidence="1" key="1">
    <citation type="submission" date="2020-02" db="EMBL/GenBank/DDBJ databases">
        <authorList>
            <person name="Palmer J.M."/>
        </authorList>
    </citation>
    <scope>NUCLEOTIDE SEQUENCE</scope>
    <source>
        <strain evidence="1">EPUS1.4</strain>
        <tissue evidence="1">Thallus</tissue>
    </source>
</reference>
<accession>A0A8H7AAL0</accession>
<proteinExistence type="predicted"/>
<sequence length="67" mass="7390">MVLPIHTQSMSGSHNCHRYGPQKCIKVVVIVVKYLTGRPPDSSLHGTSSLLFSLLPNRIQNTTAFVL</sequence>
<evidence type="ECO:0000313" key="1">
    <source>
        <dbReference type="EMBL" id="KAF7505608.1"/>
    </source>
</evidence>
<dbReference type="EMBL" id="JAACFV010000105">
    <property type="protein sequence ID" value="KAF7505608.1"/>
    <property type="molecule type" value="Genomic_DNA"/>
</dbReference>
<protein>
    <submittedName>
        <fullName evidence="1">Uncharacterized protein</fullName>
    </submittedName>
</protein>
<comment type="caution">
    <text evidence="1">The sequence shown here is derived from an EMBL/GenBank/DDBJ whole genome shotgun (WGS) entry which is preliminary data.</text>
</comment>
<name>A0A8H7AAL0_9EURO</name>